<sequence length="232" mass="26576">MQEASRFKRKYQKIRKAELARETNELNGGTSASAWEDRYLTMKKLLRRFRLQMEEVVVEDPGEDGKYPDCSICYEELTLDTAAAFPCEHTYHLDCIRALDTNLRAQGGVNKPLSCPSCRRECHLRDVMKVTKSARDQWEELITIATEWATLDTEMDEAETEVSDKISEQASFIEDDIGTAEEDEEGVAEGLSKDERKSDDEAEMLKSPLRAAKRRRLEELAASRSAKKQRML</sequence>
<dbReference type="GO" id="GO:0008270">
    <property type="term" value="F:zinc ion binding"/>
    <property type="evidence" value="ECO:0007669"/>
    <property type="project" value="UniProtKB-KW"/>
</dbReference>
<keyword evidence="1" id="KW-0862">Zinc</keyword>
<evidence type="ECO:0000259" key="3">
    <source>
        <dbReference type="PROSITE" id="PS50089"/>
    </source>
</evidence>
<dbReference type="InParanoid" id="G4TH80"/>
<keyword evidence="1" id="KW-0863">Zinc-finger</keyword>
<gene>
    <name evidence="4" type="ORF">PIIN_04617</name>
</gene>
<dbReference type="SMART" id="SM00184">
    <property type="entry name" value="RING"/>
    <property type="match status" value="1"/>
</dbReference>
<organism evidence="4 5">
    <name type="scientific">Serendipita indica (strain DSM 11827)</name>
    <name type="common">Root endophyte fungus</name>
    <name type="synonym">Piriformospora indica</name>
    <dbReference type="NCBI Taxonomy" id="1109443"/>
    <lineage>
        <taxon>Eukaryota</taxon>
        <taxon>Fungi</taxon>
        <taxon>Dikarya</taxon>
        <taxon>Basidiomycota</taxon>
        <taxon>Agaricomycotina</taxon>
        <taxon>Agaricomycetes</taxon>
        <taxon>Sebacinales</taxon>
        <taxon>Serendipitaceae</taxon>
        <taxon>Serendipita</taxon>
    </lineage>
</organism>
<dbReference type="InterPro" id="IPR013083">
    <property type="entry name" value="Znf_RING/FYVE/PHD"/>
</dbReference>
<evidence type="ECO:0000256" key="1">
    <source>
        <dbReference type="PROSITE-ProRule" id="PRU00175"/>
    </source>
</evidence>
<dbReference type="EMBL" id="CAFZ01000090">
    <property type="protein sequence ID" value="CCA70683.1"/>
    <property type="molecule type" value="Genomic_DNA"/>
</dbReference>
<dbReference type="SUPFAM" id="SSF57850">
    <property type="entry name" value="RING/U-box"/>
    <property type="match status" value="1"/>
</dbReference>
<reference evidence="4 5" key="1">
    <citation type="journal article" date="2011" name="PLoS Pathog.">
        <title>Endophytic Life Strategies Decoded by Genome and Transcriptome Analyses of the Mutualistic Root Symbiont Piriformospora indica.</title>
        <authorList>
            <person name="Zuccaro A."/>
            <person name="Lahrmann U."/>
            <person name="Guldener U."/>
            <person name="Langen G."/>
            <person name="Pfiffi S."/>
            <person name="Biedenkopf D."/>
            <person name="Wong P."/>
            <person name="Samans B."/>
            <person name="Grimm C."/>
            <person name="Basiewicz M."/>
            <person name="Murat C."/>
            <person name="Martin F."/>
            <person name="Kogel K.H."/>
        </authorList>
    </citation>
    <scope>NUCLEOTIDE SEQUENCE [LARGE SCALE GENOMIC DNA]</scope>
    <source>
        <strain evidence="4 5">DSM 11827</strain>
    </source>
</reference>
<comment type="caution">
    <text evidence="4">The sequence shown here is derived from an EMBL/GenBank/DDBJ whole genome shotgun (WGS) entry which is preliminary data.</text>
</comment>
<dbReference type="OrthoDB" id="1923159at2759"/>
<feature type="compositionally biased region" description="Acidic residues" evidence="2">
    <location>
        <begin position="174"/>
        <end position="187"/>
    </location>
</feature>
<evidence type="ECO:0000313" key="5">
    <source>
        <dbReference type="Proteomes" id="UP000007148"/>
    </source>
</evidence>
<evidence type="ECO:0000313" key="4">
    <source>
        <dbReference type="EMBL" id="CCA70683.1"/>
    </source>
</evidence>
<dbReference type="Gene3D" id="3.30.40.10">
    <property type="entry name" value="Zinc/RING finger domain, C3HC4 (zinc finger)"/>
    <property type="match status" value="1"/>
</dbReference>
<dbReference type="InterPro" id="IPR001841">
    <property type="entry name" value="Znf_RING"/>
</dbReference>
<name>G4TH80_SERID</name>
<dbReference type="AlphaFoldDB" id="G4TH80"/>
<evidence type="ECO:0000256" key="2">
    <source>
        <dbReference type="SAM" id="MobiDB-lite"/>
    </source>
</evidence>
<dbReference type="STRING" id="1109443.G4TH80"/>
<keyword evidence="5" id="KW-1185">Reference proteome</keyword>
<feature type="region of interest" description="Disordered" evidence="2">
    <location>
        <begin position="174"/>
        <end position="210"/>
    </location>
</feature>
<proteinExistence type="predicted"/>
<accession>G4TH80</accession>
<dbReference type="OMA" id="AYAIPCE"/>
<feature type="domain" description="RING-type" evidence="3">
    <location>
        <begin position="70"/>
        <end position="119"/>
    </location>
</feature>
<protein>
    <recommendedName>
        <fullName evidence="3">RING-type domain-containing protein</fullName>
    </recommendedName>
</protein>
<dbReference type="Pfam" id="PF13639">
    <property type="entry name" value="zf-RING_2"/>
    <property type="match status" value="1"/>
</dbReference>
<dbReference type="Proteomes" id="UP000007148">
    <property type="component" value="Unassembled WGS sequence"/>
</dbReference>
<dbReference type="HOGENOM" id="CLU_1195279_0_0_1"/>
<keyword evidence="1" id="KW-0479">Metal-binding</keyword>
<dbReference type="PROSITE" id="PS50089">
    <property type="entry name" value="ZF_RING_2"/>
    <property type="match status" value="1"/>
</dbReference>